<protein>
    <recommendedName>
        <fullName evidence="5">Bacterial Ig domain-containing protein</fullName>
    </recommendedName>
</protein>
<evidence type="ECO:0008006" key="5">
    <source>
        <dbReference type="Google" id="ProtNLM"/>
    </source>
</evidence>
<organism evidence="3 4">
    <name type="scientific">Amycolatopsis cihanbeyliensis</name>
    <dbReference type="NCBI Taxonomy" id="1128664"/>
    <lineage>
        <taxon>Bacteria</taxon>
        <taxon>Bacillati</taxon>
        <taxon>Actinomycetota</taxon>
        <taxon>Actinomycetes</taxon>
        <taxon>Pseudonocardiales</taxon>
        <taxon>Pseudonocardiaceae</taxon>
        <taxon>Amycolatopsis</taxon>
    </lineage>
</organism>
<feature type="region of interest" description="Disordered" evidence="1">
    <location>
        <begin position="38"/>
        <end position="60"/>
    </location>
</feature>
<dbReference type="GO" id="GO:0005975">
    <property type="term" value="P:carbohydrate metabolic process"/>
    <property type="evidence" value="ECO:0007669"/>
    <property type="project" value="UniProtKB-ARBA"/>
</dbReference>
<gene>
    <name evidence="3" type="ORF">FB471_0190</name>
</gene>
<feature type="region of interest" description="Disordered" evidence="1">
    <location>
        <begin position="330"/>
        <end position="380"/>
    </location>
</feature>
<feature type="chain" id="PRO_5039388249" description="Bacterial Ig domain-containing protein" evidence="2">
    <location>
        <begin position="29"/>
        <end position="656"/>
    </location>
</feature>
<feature type="compositionally biased region" description="Basic and acidic residues" evidence="1">
    <location>
        <begin position="50"/>
        <end position="60"/>
    </location>
</feature>
<evidence type="ECO:0000256" key="2">
    <source>
        <dbReference type="SAM" id="SignalP"/>
    </source>
</evidence>
<feature type="region of interest" description="Disordered" evidence="1">
    <location>
        <begin position="240"/>
        <end position="265"/>
    </location>
</feature>
<reference evidence="3 4" key="1">
    <citation type="submission" date="2019-06" db="EMBL/GenBank/DDBJ databases">
        <title>Sequencing the genomes of 1000 actinobacteria strains.</title>
        <authorList>
            <person name="Klenk H.-P."/>
        </authorList>
    </citation>
    <scope>NUCLEOTIDE SEQUENCE [LARGE SCALE GENOMIC DNA]</scope>
    <source>
        <strain evidence="3 4">DSM 45679</strain>
    </source>
</reference>
<dbReference type="InterPro" id="IPR013783">
    <property type="entry name" value="Ig-like_fold"/>
</dbReference>
<dbReference type="Proteomes" id="UP000320876">
    <property type="component" value="Unassembled WGS sequence"/>
</dbReference>
<sequence>MPVKEQKRRGLKPFARAAVLTAMGAALVGGVASQGVAAAEGRPDNNSWTELDKRPGTPDRMHFKVNKKEGKVLPGERATVSVEWDLWNIWTTFQADKAGKGQLNAAQDLVKLFAWQTANITLNGETCADFGRGQQPATQKFERGKKEGGFNFEPVDVGGLVAQVRNLFADLASGVIGENVVSDFFNSNVRATCEFTVPENPGRMINVGGDVALNNLFGLLRSNQKGLAYLPVQLPKAPGKPTIAPAGNTVDLPEGGELTGKADPGTTVRFKVDGTAYPEPSVVADAQGTWKLRLPSDLKAGQTHLIQATSQKLEGGPAAASDPKIVNVKSGDDPAPHVKQPVITSPEGDTVKPGQELTVTGSDGSVVTPVDKDGKPVGPSVEVKDGQAKVTLNDDLPNGAKVRVEAKAKDGSGQPKFSDEKTVQAGVDKPVITSPAGDVRPGDELTVTGSDGSVVTAVDQDGKQIGGPVEIKDGKAKITLPNNLKDGSQVKVVAKPKEGSGDPVSSDPKTVRAEKPEFYQNVVPTAKPGENSYLDVNFEPKNGDVTSIAGKTVTLRAPEGFTFGNVSYVVVGHNGIGKGIGINNLVQRNDDGTLAVTLPPAEEMKATFGDDIKAFKLSITAIAKVDASATPGEKAVGEAKLDGFTPVPLKGTVVEK</sequence>
<name>A0A542DBW0_AMYCI</name>
<dbReference type="AlphaFoldDB" id="A0A542DBW0"/>
<keyword evidence="4" id="KW-1185">Reference proteome</keyword>
<feature type="region of interest" description="Disordered" evidence="1">
    <location>
        <begin position="494"/>
        <end position="514"/>
    </location>
</feature>
<keyword evidence="2" id="KW-0732">Signal</keyword>
<feature type="region of interest" description="Disordered" evidence="1">
    <location>
        <begin position="407"/>
        <end position="442"/>
    </location>
</feature>
<comment type="caution">
    <text evidence="3">The sequence shown here is derived from an EMBL/GenBank/DDBJ whole genome shotgun (WGS) entry which is preliminary data.</text>
</comment>
<proteinExistence type="predicted"/>
<feature type="signal peptide" evidence="2">
    <location>
        <begin position="1"/>
        <end position="28"/>
    </location>
</feature>
<dbReference type="Gene3D" id="2.60.40.10">
    <property type="entry name" value="Immunoglobulins"/>
    <property type="match status" value="1"/>
</dbReference>
<evidence type="ECO:0000313" key="3">
    <source>
        <dbReference type="EMBL" id="TQJ00559.1"/>
    </source>
</evidence>
<evidence type="ECO:0000313" key="4">
    <source>
        <dbReference type="Proteomes" id="UP000320876"/>
    </source>
</evidence>
<accession>A0A542DBW0</accession>
<dbReference type="EMBL" id="VFML01000001">
    <property type="protein sequence ID" value="TQJ00559.1"/>
    <property type="molecule type" value="Genomic_DNA"/>
</dbReference>
<evidence type="ECO:0000256" key="1">
    <source>
        <dbReference type="SAM" id="MobiDB-lite"/>
    </source>
</evidence>